<dbReference type="GO" id="GO:0050918">
    <property type="term" value="P:positive chemotaxis"/>
    <property type="evidence" value="ECO:0007669"/>
    <property type="project" value="TreeGrafter"/>
</dbReference>
<evidence type="ECO:0000256" key="5">
    <source>
        <dbReference type="ARBA" id="ARBA00022475"/>
    </source>
</evidence>
<dbReference type="InterPro" id="IPR001689">
    <property type="entry name" value="Flag_FliM"/>
</dbReference>
<evidence type="ECO:0000256" key="8">
    <source>
        <dbReference type="ARBA" id="ARBA00022779"/>
    </source>
</evidence>
<keyword evidence="15" id="KW-0282">Flagellum</keyword>
<feature type="domain" description="Flagellar motor switch protein FliN-like C-terminal" evidence="14">
    <location>
        <begin position="252"/>
        <end position="319"/>
    </location>
</feature>
<evidence type="ECO:0000256" key="11">
    <source>
        <dbReference type="ARBA" id="ARBA00025044"/>
    </source>
</evidence>
<keyword evidence="7" id="KW-0997">Cell inner membrane</keyword>
<comment type="subcellular location">
    <subcellularLocation>
        <location evidence="1">Bacterial flagellum basal body</location>
    </subcellularLocation>
    <subcellularLocation>
        <location evidence="2">Cell inner membrane</location>
        <topology evidence="2">Peripheral membrane protein</topology>
    </subcellularLocation>
</comment>
<evidence type="ECO:0000256" key="12">
    <source>
        <dbReference type="NCBIfam" id="TIGR01397"/>
    </source>
</evidence>
<proteinExistence type="inferred from homology"/>
<name>A0A3P4B2L2_9BURK</name>
<dbReference type="AlphaFoldDB" id="A0A3P4B2L2"/>
<dbReference type="EMBL" id="UWPJ01000016">
    <property type="protein sequence ID" value="VCU69940.1"/>
    <property type="molecule type" value="Genomic_DNA"/>
</dbReference>
<evidence type="ECO:0000259" key="14">
    <source>
        <dbReference type="Pfam" id="PF01052"/>
    </source>
</evidence>
<comment type="similarity">
    <text evidence="3">Belongs to the FliM family.</text>
</comment>
<keyword evidence="6" id="KW-0145">Chemotaxis</keyword>
<sequence>MAGEFLSQDEVDALLRGVTGEQDERPQDDEPEGGIRPYNLAKQERIVRGRMPSLEIIHDRFGRLLRAGLFNFLRRNPEISVGPVKLVKYSEFLRNLVVPTNLNIVSLKPLRGNALFIFEPRLVFAVIDNLFGGDGRFHTRVEGRDFTPTEQRIIQRMLSVVLDEYAKAWAAVHPMHFEYQRAEMHTQFANIATPSEIVVCSSFSIEFGSSGGELHICFPYASVEPIRDALYSPVQGDQMEPDKRWLRMLSKQIQLADVEMVVNLGETELVLRDLLNMKEGDVIPLDIAPMLPAYVDGVPIFDCKVGTSNGQYAIRIGKVLATLQSENNLGDENASGS</sequence>
<evidence type="ECO:0000256" key="6">
    <source>
        <dbReference type="ARBA" id="ARBA00022500"/>
    </source>
</evidence>
<keyword evidence="15" id="KW-0966">Cell projection</keyword>
<evidence type="ECO:0000256" key="9">
    <source>
        <dbReference type="ARBA" id="ARBA00023136"/>
    </source>
</evidence>
<protein>
    <recommendedName>
        <fullName evidence="4 12">Flagellar motor switch protein FliM</fullName>
    </recommendedName>
</protein>
<dbReference type="GO" id="GO:0005886">
    <property type="term" value="C:plasma membrane"/>
    <property type="evidence" value="ECO:0007669"/>
    <property type="project" value="UniProtKB-SubCell"/>
</dbReference>
<dbReference type="RefSeq" id="WP_124079447.1">
    <property type="nucleotide sequence ID" value="NZ_UWPJ01000016.1"/>
</dbReference>
<dbReference type="Gene3D" id="3.40.1550.10">
    <property type="entry name" value="CheC-like"/>
    <property type="match status" value="1"/>
</dbReference>
<evidence type="ECO:0000256" key="7">
    <source>
        <dbReference type="ARBA" id="ARBA00022519"/>
    </source>
</evidence>
<evidence type="ECO:0000256" key="3">
    <source>
        <dbReference type="ARBA" id="ARBA00011049"/>
    </source>
</evidence>
<evidence type="ECO:0000256" key="13">
    <source>
        <dbReference type="SAM" id="MobiDB-lite"/>
    </source>
</evidence>
<dbReference type="GO" id="GO:0009425">
    <property type="term" value="C:bacterial-type flagellum basal body"/>
    <property type="evidence" value="ECO:0007669"/>
    <property type="project" value="UniProtKB-SubCell"/>
</dbReference>
<dbReference type="Proteomes" id="UP000277294">
    <property type="component" value="Unassembled WGS sequence"/>
</dbReference>
<dbReference type="GO" id="GO:0071978">
    <property type="term" value="P:bacterial-type flagellum-dependent swarming motility"/>
    <property type="evidence" value="ECO:0007669"/>
    <property type="project" value="TreeGrafter"/>
</dbReference>
<dbReference type="InterPro" id="IPR028976">
    <property type="entry name" value="CheC-like_sf"/>
</dbReference>
<evidence type="ECO:0000256" key="1">
    <source>
        <dbReference type="ARBA" id="ARBA00004117"/>
    </source>
</evidence>
<keyword evidence="16" id="KW-1185">Reference proteome</keyword>
<feature type="region of interest" description="Disordered" evidence="13">
    <location>
        <begin position="15"/>
        <end position="36"/>
    </location>
</feature>
<dbReference type="Pfam" id="PF02154">
    <property type="entry name" value="FliM"/>
    <property type="match status" value="1"/>
</dbReference>
<dbReference type="Gene3D" id="2.30.330.10">
    <property type="entry name" value="SpoA-like"/>
    <property type="match status" value="1"/>
</dbReference>
<reference evidence="15 16" key="1">
    <citation type="submission" date="2018-10" db="EMBL/GenBank/DDBJ databases">
        <authorList>
            <person name="Criscuolo A."/>
        </authorList>
    </citation>
    <scope>NUCLEOTIDE SEQUENCE [LARGE SCALE GENOMIC DNA]</scope>
    <source>
        <strain evidence="15">DnA1</strain>
    </source>
</reference>
<keyword evidence="8" id="KW-0283">Flagellar rotation</keyword>
<dbReference type="PRINTS" id="PR00955">
    <property type="entry name" value="FLGMOTORFLIM"/>
</dbReference>
<dbReference type="Pfam" id="PF01052">
    <property type="entry name" value="FliMN_C"/>
    <property type="match status" value="1"/>
</dbReference>
<keyword evidence="10" id="KW-0975">Bacterial flagellum</keyword>
<keyword evidence="5" id="KW-1003">Cell membrane</keyword>
<dbReference type="GO" id="GO:0003774">
    <property type="term" value="F:cytoskeletal motor activity"/>
    <property type="evidence" value="ECO:0007669"/>
    <property type="project" value="InterPro"/>
</dbReference>
<accession>A0A3P4B2L2</accession>
<dbReference type="InterPro" id="IPR001543">
    <property type="entry name" value="FliN-like_C"/>
</dbReference>
<gene>
    <name evidence="15" type="primary">fliM</name>
    <name evidence="15" type="ORF">PIGHUM_02005</name>
</gene>
<evidence type="ECO:0000256" key="2">
    <source>
        <dbReference type="ARBA" id="ARBA00004417"/>
    </source>
</evidence>
<evidence type="ECO:0000256" key="4">
    <source>
        <dbReference type="ARBA" id="ARBA00021898"/>
    </source>
</evidence>
<dbReference type="NCBIfam" id="TIGR01397">
    <property type="entry name" value="fliM_switch"/>
    <property type="match status" value="1"/>
</dbReference>
<dbReference type="SUPFAM" id="SSF101801">
    <property type="entry name" value="Surface presentation of antigens (SPOA)"/>
    <property type="match status" value="1"/>
</dbReference>
<evidence type="ECO:0000313" key="15">
    <source>
        <dbReference type="EMBL" id="VCU69940.1"/>
    </source>
</evidence>
<organism evidence="15 16">
    <name type="scientific">Pigmentiphaga humi</name>
    <dbReference type="NCBI Taxonomy" id="2478468"/>
    <lineage>
        <taxon>Bacteria</taxon>
        <taxon>Pseudomonadati</taxon>
        <taxon>Pseudomonadota</taxon>
        <taxon>Betaproteobacteria</taxon>
        <taxon>Burkholderiales</taxon>
        <taxon>Alcaligenaceae</taxon>
        <taxon>Pigmentiphaga</taxon>
    </lineage>
</organism>
<dbReference type="PIRSF" id="PIRSF002888">
    <property type="entry name" value="FliM"/>
    <property type="match status" value="1"/>
</dbReference>
<keyword evidence="15" id="KW-0969">Cilium</keyword>
<dbReference type="OrthoDB" id="9806941at2"/>
<evidence type="ECO:0000313" key="16">
    <source>
        <dbReference type="Proteomes" id="UP000277294"/>
    </source>
</evidence>
<dbReference type="CDD" id="cd17908">
    <property type="entry name" value="FliM"/>
    <property type="match status" value="1"/>
</dbReference>
<dbReference type="PANTHER" id="PTHR30034:SF3">
    <property type="entry name" value="FLAGELLAR MOTOR SWITCH PROTEIN FLIM"/>
    <property type="match status" value="1"/>
</dbReference>
<keyword evidence="9" id="KW-0472">Membrane</keyword>
<comment type="function">
    <text evidence="11">FliM is one of three proteins (FliG, FliN, FliM) that forms the rotor-mounted switch complex (C ring), located at the base of the basal body. This complex interacts with the CheY and CheZ chemotaxis proteins, in addition to contacting components of the motor that determine the direction of flagellar rotation.</text>
</comment>
<evidence type="ECO:0000256" key="10">
    <source>
        <dbReference type="ARBA" id="ARBA00023143"/>
    </source>
</evidence>
<dbReference type="SUPFAM" id="SSF103039">
    <property type="entry name" value="CheC-like"/>
    <property type="match status" value="1"/>
</dbReference>
<dbReference type="InterPro" id="IPR036429">
    <property type="entry name" value="SpoA-like_sf"/>
</dbReference>
<dbReference type="PANTHER" id="PTHR30034">
    <property type="entry name" value="FLAGELLAR MOTOR SWITCH PROTEIN FLIM"/>
    <property type="match status" value="1"/>
</dbReference>